<comment type="caution">
    <text evidence="2">The sequence shown here is derived from an EMBL/GenBank/DDBJ whole genome shotgun (WGS) entry which is preliminary data.</text>
</comment>
<dbReference type="PROSITE" id="PS50181">
    <property type="entry name" value="FBOX"/>
    <property type="match status" value="1"/>
</dbReference>
<evidence type="ECO:0000259" key="1">
    <source>
        <dbReference type="PROSITE" id="PS50181"/>
    </source>
</evidence>
<evidence type="ECO:0000313" key="3">
    <source>
        <dbReference type="Proteomes" id="UP000623467"/>
    </source>
</evidence>
<organism evidence="2 3">
    <name type="scientific">Mycena sanguinolenta</name>
    <dbReference type="NCBI Taxonomy" id="230812"/>
    <lineage>
        <taxon>Eukaryota</taxon>
        <taxon>Fungi</taxon>
        <taxon>Dikarya</taxon>
        <taxon>Basidiomycota</taxon>
        <taxon>Agaricomycotina</taxon>
        <taxon>Agaricomycetes</taxon>
        <taxon>Agaricomycetidae</taxon>
        <taxon>Agaricales</taxon>
        <taxon>Marasmiineae</taxon>
        <taxon>Mycenaceae</taxon>
        <taxon>Mycena</taxon>
    </lineage>
</organism>
<sequence length="469" mass="51789">MPLLFELPTDILLEIVKVLELPDPLSLVITCSFLYRLSNERSFWISVLETTRRRAPIACSGYADLSQYDLEALKGLVVSWMKLQSNWDQPSPQIIQPVVSARLPEPAQFIFLVQGTDILVLTMGGNVLCWDARLAAPFSFPAIETGGRITRVSGPSESPGTCSLAILAEKATNPPTAHRYVITIQHHNGKATSFTSQSWSMFIPHGRYFESLVLTEDMVATIVAMQNREDCIVTAGAINGDTRAVDSTSILKLHRPVSTQDLTVTFAYRGHLYALLEDSVSVSIHHISRKTLQSGHCEQTRLYSCPIPRSHMNSAPFCYMIPSSPSYGIGAVFTRLVWDDDDGNSIFTSFTFMPNTLTHEPDDGVSSPLAFDSPCVTEHVRGELAHLGLVWLDHSGFNVIAAIRPANFTERWALVLVRYHPETSSSSVHSLSLPETIDITEIDSLCIDDAAGAVYLVDRAGIFSTLRYV</sequence>
<protein>
    <submittedName>
        <fullName evidence="2">F-box domain-containing protein</fullName>
    </submittedName>
</protein>
<dbReference type="InterPro" id="IPR036047">
    <property type="entry name" value="F-box-like_dom_sf"/>
</dbReference>
<accession>A0A8H6XZ04</accession>
<dbReference type="OrthoDB" id="2886361at2759"/>
<feature type="domain" description="F-box" evidence="1">
    <location>
        <begin position="1"/>
        <end position="47"/>
    </location>
</feature>
<dbReference type="SUPFAM" id="SSF81383">
    <property type="entry name" value="F-box domain"/>
    <property type="match status" value="1"/>
</dbReference>
<dbReference type="EMBL" id="JACAZH010000014">
    <property type="protein sequence ID" value="KAF7350943.1"/>
    <property type="molecule type" value="Genomic_DNA"/>
</dbReference>
<proteinExistence type="predicted"/>
<gene>
    <name evidence="2" type="ORF">MSAN_01656500</name>
</gene>
<dbReference type="InterPro" id="IPR001810">
    <property type="entry name" value="F-box_dom"/>
</dbReference>
<dbReference type="AlphaFoldDB" id="A0A8H6XZ04"/>
<name>A0A8H6XZ04_9AGAR</name>
<evidence type="ECO:0000313" key="2">
    <source>
        <dbReference type="EMBL" id="KAF7350943.1"/>
    </source>
</evidence>
<keyword evidence="3" id="KW-1185">Reference proteome</keyword>
<reference evidence="2" key="1">
    <citation type="submission" date="2020-05" db="EMBL/GenBank/DDBJ databases">
        <title>Mycena genomes resolve the evolution of fungal bioluminescence.</title>
        <authorList>
            <person name="Tsai I.J."/>
        </authorList>
    </citation>
    <scope>NUCLEOTIDE SEQUENCE</scope>
    <source>
        <strain evidence="2">160909Yilan</strain>
    </source>
</reference>
<dbReference type="Proteomes" id="UP000623467">
    <property type="component" value="Unassembled WGS sequence"/>
</dbReference>